<dbReference type="Proteomes" id="UP001652625">
    <property type="component" value="Chromosome 02"/>
</dbReference>
<keyword evidence="1" id="KW-1015">Disulfide bond</keyword>
<feature type="compositionally biased region" description="Acidic residues" evidence="2">
    <location>
        <begin position="542"/>
        <end position="551"/>
    </location>
</feature>
<feature type="region of interest" description="Disordered" evidence="2">
    <location>
        <begin position="447"/>
        <end position="551"/>
    </location>
</feature>
<evidence type="ECO:0000256" key="1">
    <source>
        <dbReference type="PROSITE-ProRule" id="PRU00076"/>
    </source>
</evidence>
<keyword evidence="1" id="KW-0245">EGF-like domain</keyword>
<reference evidence="4" key="1">
    <citation type="submission" date="2025-05" db="UniProtKB">
        <authorList>
            <consortium name="RefSeq"/>
        </authorList>
    </citation>
    <scope>NUCLEOTIDE SEQUENCE [LARGE SCALE GENOMIC DNA]</scope>
</reference>
<feature type="region of interest" description="Disordered" evidence="2">
    <location>
        <begin position="287"/>
        <end position="325"/>
    </location>
</feature>
<feature type="disulfide bond" evidence="1">
    <location>
        <begin position="861"/>
        <end position="870"/>
    </location>
</feature>
<dbReference type="RefSeq" id="XP_065646864.1">
    <property type="nucleotide sequence ID" value="XM_065790792.1"/>
</dbReference>
<proteinExistence type="predicted"/>
<feature type="region of interest" description="Disordered" evidence="2">
    <location>
        <begin position="941"/>
        <end position="965"/>
    </location>
</feature>
<protein>
    <submittedName>
        <fullName evidence="5">Uncharacterized protein LOC101238528 isoform X5</fullName>
    </submittedName>
</protein>
<feature type="compositionally biased region" description="Polar residues" evidence="2">
    <location>
        <begin position="291"/>
        <end position="305"/>
    </location>
</feature>
<reference evidence="5" key="2">
    <citation type="submission" date="2025-08" db="UniProtKB">
        <authorList>
            <consortium name="RefSeq"/>
        </authorList>
    </citation>
    <scope>IDENTIFICATION</scope>
</reference>
<dbReference type="Gene3D" id="2.10.25.10">
    <property type="entry name" value="Laminin"/>
    <property type="match status" value="1"/>
</dbReference>
<dbReference type="PROSITE" id="PS50026">
    <property type="entry name" value="EGF_3"/>
    <property type="match status" value="1"/>
</dbReference>
<feature type="compositionally biased region" description="Basic and acidic residues" evidence="2">
    <location>
        <begin position="941"/>
        <end position="955"/>
    </location>
</feature>
<feature type="compositionally biased region" description="Acidic residues" evidence="2">
    <location>
        <begin position="468"/>
        <end position="481"/>
    </location>
</feature>
<organism evidence="4 5">
    <name type="scientific">Hydra vulgaris</name>
    <name type="common">Hydra</name>
    <name type="synonym">Hydra attenuata</name>
    <dbReference type="NCBI Taxonomy" id="6087"/>
    <lineage>
        <taxon>Eukaryota</taxon>
        <taxon>Metazoa</taxon>
        <taxon>Cnidaria</taxon>
        <taxon>Hydrozoa</taxon>
        <taxon>Hydroidolina</taxon>
        <taxon>Anthoathecata</taxon>
        <taxon>Aplanulata</taxon>
        <taxon>Hydridae</taxon>
        <taxon>Hydra</taxon>
    </lineage>
</organism>
<feature type="compositionally biased region" description="Polar residues" evidence="2">
    <location>
        <begin position="484"/>
        <end position="497"/>
    </location>
</feature>
<feature type="disulfide bond" evidence="1">
    <location>
        <begin position="843"/>
        <end position="853"/>
    </location>
</feature>
<evidence type="ECO:0000256" key="2">
    <source>
        <dbReference type="SAM" id="MobiDB-lite"/>
    </source>
</evidence>
<dbReference type="InterPro" id="IPR000742">
    <property type="entry name" value="EGF"/>
</dbReference>
<name>A0ABM4BD45_HYDVU</name>
<comment type="caution">
    <text evidence="1">Lacks conserved residue(s) required for the propagation of feature annotation.</text>
</comment>
<evidence type="ECO:0000313" key="5">
    <source>
        <dbReference type="RefSeq" id="XP_065646864.1"/>
    </source>
</evidence>
<feature type="compositionally biased region" description="Polar residues" evidence="2">
    <location>
        <begin position="508"/>
        <end position="520"/>
    </location>
</feature>
<accession>A0ABM4BD45</accession>
<evidence type="ECO:0000313" key="4">
    <source>
        <dbReference type="Proteomes" id="UP001652625"/>
    </source>
</evidence>
<feature type="domain" description="EGF-like" evidence="3">
    <location>
        <begin position="839"/>
        <end position="871"/>
    </location>
</feature>
<keyword evidence="4" id="KW-1185">Reference proteome</keyword>
<evidence type="ECO:0000259" key="3">
    <source>
        <dbReference type="PROSITE" id="PS50026"/>
    </source>
</evidence>
<feature type="compositionally biased region" description="Basic and acidic residues" evidence="2">
    <location>
        <begin position="306"/>
        <end position="317"/>
    </location>
</feature>
<dbReference type="SUPFAM" id="SSF57196">
    <property type="entry name" value="EGF/Laminin"/>
    <property type="match status" value="1"/>
</dbReference>
<dbReference type="PROSITE" id="PS00022">
    <property type="entry name" value="EGF_1"/>
    <property type="match status" value="1"/>
</dbReference>
<feature type="compositionally biased region" description="Basic residues" evidence="2">
    <location>
        <begin position="222"/>
        <end position="241"/>
    </location>
</feature>
<feature type="region of interest" description="Disordered" evidence="2">
    <location>
        <begin position="216"/>
        <end position="241"/>
    </location>
</feature>
<sequence>MSFKNIRGSRKAMKALIVCLCIIYGLSSTYANYSEDSESGSGYDDNLTMMNKKVNSTKENTNGILHSGIRIKRSHKKAHKLSAKWLPMVRKLWKYWRHRGARQVMHTIVSKLTSHTSNKITDHFGKLIETSVLKNDGLFKKNKQMSSFVKAQPIGPMETISVDIQGNASTTSNFNKVIGDSSEIVRPEKTNVLKFQESSVENNVDDSIKKHKVTEIKEVQKKKSNKKKNSKKKSAKKTKKSHFPKIILYQGPISKALENILTAKISTKRQLQNRVVTPMTFEEATADIKRSSITHPKTNNVPANRSQDKNTEEDNQVKKSKLHKKAPKKYVIKGYTDSLKADKKSYGTKKDKVKASFGTIPVFTINPFDAFGNNEPNLNMPSNYNKDQKLTPVSAFPPFPQHPIVSSPFPDNFGVNILNLNNKQDKQKPDNVADQKHLNEEVKTTAVEMSNQKQSKAPIVANSGPADQELDEEGDDDDDGFISDKNNTVLPTASSLSLPKGSDIDFQTVPNNPLKNNQGTPEPVVNAPDSEMPVNQKNTKSDEEEDDQDVDEVDNLQLPASLPVVPSQPSSDINRELLDKVQANSRGIEALNGDLAETKSKVDALAVSISDIGNDLKRIEKKLNEKKAKESFVKFAGPLAPLQQQNPFFGSPRIIEIIKRPSFKLVKKPFFLNRPIPINIIQGSQLFSNQPPFPIFNKIKQRRPINLPLERRKPKVVKEIFLPLPPPDSPAAKDIEEGKPMPGLPWPINQIVTMMMRQLEKSTQEPVKIPKVQLHVTKPLRQPLPSPDIDYPPREHDIDQLEFELGRIPITRLGIKENQRPKIVFFPKEQNFVKPFDFIGKDCDEPCLNGGFCAGGNICKCPIHFDGPKCERGLHRSFTELVEIIPSEEDIAPKKSNLFTFPLGVSTNDNDEEKETVGQVDQKEIVDALSKFIDQIPALSEKRSSIPEKPQKFTEEEMQFLKRKK</sequence>
<dbReference type="GeneID" id="101238528"/>
<gene>
    <name evidence="5" type="primary">LOC101238528</name>
</gene>